<comment type="caution">
    <text evidence="2">The sequence shown here is derived from an EMBL/GenBank/DDBJ whole genome shotgun (WGS) entry which is preliminary data.</text>
</comment>
<dbReference type="SUPFAM" id="SSF56601">
    <property type="entry name" value="beta-lactamase/transpeptidase-like"/>
    <property type="match status" value="1"/>
</dbReference>
<dbReference type="Gene3D" id="3.40.710.10">
    <property type="entry name" value="DD-peptidase/beta-lactamase superfamily"/>
    <property type="match status" value="1"/>
</dbReference>
<dbReference type="InterPro" id="IPR012338">
    <property type="entry name" value="Beta-lactam/transpept-like"/>
</dbReference>
<evidence type="ECO:0000313" key="2">
    <source>
        <dbReference type="EMBL" id="MDT9598715.1"/>
    </source>
</evidence>
<dbReference type="PANTHER" id="PTHR43283:SF3">
    <property type="entry name" value="BETA-LACTAMASE FAMILY PROTEIN (AFU_ORTHOLOGUE AFUA_5G07500)"/>
    <property type="match status" value="1"/>
</dbReference>
<evidence type="ECO:0000259" key="1">
    <source>
        <dbReference type="Pfam" id="PF00144"/>
    </source>
</evidence>
<dbReference type="GO" id="GO:0016787">
    <property type="term" value="F:hydrolase activity"/>
    <property type="evidence" value="ECO:0007669"/>
    <property type="project" value="UniProtKB-KW"/>
</dbReference>
<keyword evidence="2" id="KW-0378">Hydrolase</keyword>
<dbReference type="RefSeq" id="WP_315725005.1">
    <property type="nucleotide sequence ID" value="NZ_JAVUPU010000003.1"/>
</dbReference>
<dbReference type="EC" id="3.1.1.103" evidence="2"/>
<dbReference type="Proteomes" id="UP001259572">
    <property type="component" value="Unassembled WGS sequence"/>
</dbReference>
<gene>
    <name evidence="2" type="ORF">RQX22_07130</name>
</gene>
<accession>A0ABU3Q5N2</accession>
<dbReference type="PANTHER" id="PTHR43283">
    <property type="entry name" value="BETA-LACTAMASE-RELATED"/>
    <property type="match status" value="1"/>
</dbReference>
<keyword evidence="3" id="KW-1185">Reference proteome</keyword>
<feature type="domain" description="Beta-lactamase-related" evidence="1">
    <location>
        <begin position="12"/>
        <end position="339"/>
    </location>
</feature>
<organism evidence="2 3">
    <name type="scientific">Sphingosinicella rhizophila</name>
    <dbReference type="NCBI Taxonomy" id="3050082"/>
    <lineage>
        <taxon>Bacteria</taxon>
        <taxon>Pseudomonadati</taxon>
        <taxon>Pseudomonadota</taxon>
        <taxon>Alphaproteobacteria</taxon>
        <taxon>Sphingomonadales</taxon>
        <taxon>Sphingosinicellaceae</taxon>
        <taxon>Sphingosinicella</taxon>
    </lineage>
</organism>
<sequence>MTSLTAIGERLQAVLDDRSSKGDVAGAVVGISIGDEQLVLAHGSANLNTGQPFTEDTGFLLGSVTKVLVTTALLRFVERGLVDLDAPVKRYLPDFVLSDRDAAERITVRMLVNHTNGIDSDTLCPASVRGRDATRHYMTYLAKLGVLFEPGTSLTYSNPGFVIAARIMEELTGTPFERAIQTELFDPAGMRDATALQTQAFLRRTAVGAFISPDTGELKASHVFTLGEGLAGGGTTLIVSPQDMLAFGRMHLKGGLAADGTRVLGDELVTAMRTTSFDLGIPQAPPMGLGWWAYPIAGTTAYHHAGGSPGGTSSFCIIPEYDAVIISFATGPGTGPLQDELHNAAIEELTGRSVVPPFEPDPQPIPADLAGEYRSFQHHARVEVKGDELLLTMRYQPCDEEHREFFKDMFSTTRFPPVTYRSIAPGQFLAVGAEPKDYSGFLGRSSKLLAALPATPARCMGLHTILRYTPKISG</sequence>
<dbReference type="InterPro" id="IPR050789">
    <property type="entry name" value="Diverse_Enzym_Activities"/>
</dbReference>
<name>A0ABU3Q5N2_9SPHN</name>
<dbReference type="InterPro" id="IPR001466">
    <property type="entry name" value="Beta-lactam-related"/>
</dbReference>
<proteinExistence type="predicted"/>
<protein>
    <submittedName>
        <fullName evidence="2">Serine hydrolase domain-containing protein</fullName>
        <ecNumber evidence="2">3.1.1.103</ecNumber>
    </submittedName>
</protein>
<reference evidence="2 3" key="1">
    <citation type="submission" date="2023-05" db="EMBL/GenBank/DDBJ databases">
        <authorList>
            <person name="Guo Y."/>
        </authorList>
    </citation>
    <scope>NUCLEOTIDE SEQUENCE [LARGE SCALE GENOMIC DNA]</scope>
    <source>
        <strain evidence="2 3">GR2756</strain>
    </source>
</reference>
<evidence type="ECO:0000313" key="3">
    <source>
        <dbReference type="Proteomes" id="UP001259572"/>
    </source>
</evidence>
<dbReference type="EMBL" id="JAVUPU010000003">
    <property type="protein sequence ID" value="MDT9598715.1"/>
    <property type="molecule type" value="Genomic_DNA"/>
</dbReference>
<dbReference type="Pfam" id="PF00144">
    <property type="entry name" value="Beta-lactamase"/>
    <property type="match status" value="1"/>
</dbReference>